<proteinExistence type="predicted"/>
<accession>G0V1W5</accession>
<name>G0V1W5_TRYCI</name>
<reference evidence="1" key="1">
    <citation type="journal article" date="2012" name="Proc. Natl. Acad. Sci. U.S.A.">
        <title>Antigenic diversity is generated by distinct evolutionary mechanisms in African trypanosome species.</title>
        <authorList>
            <person name="Jackson A.P."/>
            <person name="Berry A."/>
            <person name="Aslett M."/>
            <person name="Allison H.C."/>
            <person name="Burton P."/>
            <person name="Vavrova-Anderson J."/>
            <person name="Brown R."/>
            <person name="Browne H."/>
            <person name="Corton N."/>
            <person name="Hauser H."/>
            <person name="Gamble J."/>
            <person name="Gilderthorp R."/>
            <person name="Marcello L."/>
            <person name="McQuillan J."/>
            <person name="Otto T.D."/>
            <person name="Quail M.A."/>
            <person name="Sanders M.J."/>
            <person name="van Tonder A."/>
            <person name="Ginger M.L."/>
            <person name="Field M.C."/>
            <person name="Barry J.D."/>
            <person name="Hertz-Fowler C."/>
            <person name="Berriman M."/>
        </authorList>
    </citation>
    <scope>NUCLEOTIDE SEQUENCE</scope>
    <source>
        <strain evidence="1">IL3000</strain>
    </source>
</reference>
<dbReference type="AlphaFoldDB" id="G0V1W5"/>
<dbReference type="InterPro" id="IPR011009">
    <property type="entry name" value="Kinase-like_dom_sf"/>
</dbReference>
<dbReference type="EMBL" id="HE575324">
    <property type="protein sequence ID" value="CCC95636.1"/>
    <property type="molecule type" value="Genomic_DNA"/>
</dbReference>
<organism evidence="1">
    <name type="scientific">Trypanosoma congolense (strain IL3000)</name>
    <dbReference type="NCBI Taxonomy" id="1068625"/>
    <lineage>
        <taxon>Eukaryota</taxon>
        <taxon>Discoba</taxon>
        <taxon>Euglenozoa</taxon>
        <taxon>Kinetoplastea</taxon>
        <taxon>Metakinetoplastina</taxon>
        <taxon>Trypanosomatida</taxon>
        <taxon>Trypanosomatidae</taxon>
        <taxon>Trypanosoma</taxon>
        <taxon>Nannomonas</taxon>
    </lineage>
</organism>
<evidence type="ECO:0000313" key="1">
    <source>
        <dbReference type="EMBL" id="CCC95636.1"/>
    </source>
</evidence>
<protein>
    <submittedName>
        <fullName evidence="1">Uncharacterized protein TCIL3000_11_11250</fullName>
    </submittedName>
</protein>
<sequence length="918" mass="102785">MSATPSDGEGAASSAATCVKEDFSHREPNVHNIPVTADDELRCAASAGCKQNKEQREDALAGGNIKCGDNMRPAESRFGTSFISSVRRRLQLDIMRATKGECSSQSPHKLRCLTISSSKQVMYFMDVLDELLVDKAHMVRLADVSGQVLHVICDPAKNSPVASLSLSDGVSTGRYFTIKLLYDRVPLLGDGGFSKCINERYAVSSSEVVSRVPRWVRYCVMTTLYLALAEAGFCDEFNPLVSLQWMNWNDLLQSQAHLRLDLMSNPSTRYMRQPQLGCGRSEKVPVAVFMPTTMKGKLRRIYENCGQISLSSDPFTDAEVFQLFYIQLVFRAAYNVIFGDMMKGEKNNILRSDLIAAQSSGRQPLAFEHPKLADKWLMFPAHSQILHICHLEGALIPSFTSCSDHYKQSKQRLFAASPLLQCLGPLGRRVVDDWAMRRIIYSPQDALVALGELFDLFEPTFGVSRISVWKCSVPPRIYRCGPATFSRLWASNDDLKSFLLGVVPQPMGSKDVEDGQQANEDEVKIEKDTLMKVEDAHPVTADDIMTRWEWYVENGDLSIFERTMSSTRIVRHVGCGGSSHVFEGRYGPDEIPVAVKCFILPQDMSHEEYVKESLTSVAFLVLFNQMEKHGVGKFVSLYDFFVTSEPPANMTEESIKTCARVSDVTRELPKLCYLVTSLMDGVIGRFLTEEDDGFDPCYDTLLNSPMSDGEIFQFLYAQLALRALFDCTILDMMLNGQLRGDNLGFAYLPPARLAEPPTSAPRKGILVVFQSQEDTEPRFLCFPEKKTGSGESRDESVRLISFIDLGQGKQPGLQELTKRGLIGETIVESCIQDDGFGRYWPLDRLYCKDIETCGTVARQAIHWGTNVCVDSPQASEAALKELFDLYAPVYGVDPPTEEELHDYVVFRWVPEVVRKIRG</sequence>
<dbReference type="VEuPathDB" id="TriTrypDB:TcIL3000.11.11250"/>
<gene>
    <name evidence="1" type="ORF">TCIL3000_11_11250</name>
</gene>
<dbReference type="SUPFAM" id="SSF56112">
    <property type="entry name" value="Protein kinase-like (PK-like)"/>
    <property type="match status" value="1"/>
</dbReference>